<dbReference type="InterPro" id="IPR019775">
    <property type="entry name" value="WD40_repeat_CS"/>
</dbReference>
<evidence type="ECO:0000256" key="2">
    <source>
        <dbReference type="ARBA" id="ARBA00009435"/>
    </source>
</evidence>
<reference evidence="11 12" key="2">
    <citation type="journal article" date="2012" name="PLoS Pathog.">
        <title>Diverse lifestyles and strategies of plant pathogenesis encoded in the genomes of eighteen Dothideomycetes fungi.</title>
        <authorList>
            <person name="Ohm R.A."/>
            <person name="Feau N."/>
            <person name="Henrissat B."/>
            <person name="Schoch C.L."/>
            <person name="Horwitz B.A."/>
            <person name="Barry K.W."/>
            <person name="Condon B.J."/>
            <person name="Copeland A.C."/>
            <person name="Dhillon B."/>
            <person name="Glaser F."/>
            <person name="Hesse C.N."/>
            <person name="Kosti I."/>
            <person name="LaButti K."/>
            <person name="Lindquist E.A."/>
            <person name="Lucas S."/>
            <person name="Salamov A.A."/>
            <person name="Bradshaw R.E."/>
            <person name="Ciuffetti L."/>
            <person name="Hamelin R.C."/>
            <person name="Kema G.H.J."/>
            <person name="Lawrence C."/>
            <person name="Scott J.A."/>
            <person name="Spatafora J.W."/>
            <person name="Turgeon B.G."/>
            <person name="de Wit P.J.G.M."/>
            <person name="Zhong S."/>
            <person name="Goodwin S.B."/>
            <person name="Grigoriev I.V."/>
        </authorList>
    </citation>
    <scope>NUCLEOTIDE SEQUENCE [LARGE SCALE GENOMIC DNA]</scope>
    <source>
        <strain evidence="12">NZE10 / CBS 128990</strain>
    </source>
</reference>
<dbReference type="PROSITE" id="PS50294">
    <property type="entry name" value="WD_REPEATS_REGION"/>
    <property type="match status" value="4"/>
</dbReference>
<comment type="subcellular location">
    <subcellularLocation>
        <location evidence="1">Nucleus</location>
    </subcellularLocation>
</comment>
<dbReference type="OrthoDB" id="10266330at2759"/>
<dbReference type="CDD" id="cd08044">
    <property type="entry name" value="TAF5_NTD2"/>
    <property type="match status" value="1"/>
</dbReference>
<dbReference type="InterPro" id="IPR006594">
    <property type="entry name" value="LisH"/>
</dbReference>
<dbReference type="GO" id="GO:0005669">
    <property type="term" value="C:transcription factor TFIID complex"/>
    <property type="evidence" value="ECO:0007669"/>
    <property type="project" value="TreeGrafter"/>
</dbReference>
<evidence type="ECO:0000256" key="9">
    <source>
        <dbReference type="SAM" id="MobiDB-lite"/>
    </source>
</evidence>
<dbReference type="InterPro" id="IPR001680">
    <property type="entry name" value="WD40_rpt"/>
</dbReference>
<evidence type="ECO:0000256" key="4">
    <source>
        <dbReference type="ARBA" id="ARBA00022737"/>
    </source>
</evidence>
<organism evidence="11 12">
    <name type="scientific">Dothistroma septosporum (strain NZE10 / CBS 128990)</name>
    <name type="common">Red band needle blight fungus</name>
    <name type="synonym">Mycosphaerella pini</name>
    <dbReference type="NCBI Taxonomy" id="675120"/>
    <lineage>
        <taxon>Eukaryota</taxon>
        <taxon>Fungi</taxon>
        <taxon>Dikarya</taxon>
        <taxon>Ascomycota</taxon>
        <taxon>Pezizomycotina</taxon>
        <taxon>Dothideomycetes</taxon>
        <taxon>Dothideomycetidae</taxon>
        <taxon>Mycosphaerellales</taxon>
        <taxon>Mycosphaerellaceae</taxon>
        <taxon>Dothistroma</taxon>
    </lineage>
</organism>
<dbReference type="Pfam" id="PF00400">
    <property type="entry name" value="WD40"/>
    <property type="match status" value="6"/>
</dbReference>
<dbReference type="SMART" id="SM00320">
    <property type="entry name" value="WD40"/>
    <property type="match status" value="6"/>
</dbReference>
<dbReference type="PANTHER" id="PTHR19879:SF1">
    <property type="entry name" value="CANNONBALL-RELATED"/>
    <property type="match status" value="1"/>
</dbReference>
<name>N1PCB5_DOTSN</name>
<feature type="domain" description="TFIID subunit TAF5 NTD2" evidence="10">
    <location>
        <begin position="82"/>
        <end position="212"/>
    </location>
</feature>
<keyword evidence="6" id="KW-0804">Transcription</keyword>
<dbReference type="InterPro" id="IPR037264">
    <property type="entry name" value="TFIID_NTD2_sf"/>
</dbReference>
<keyword evidence="5" id="KW-0805">Transcription regulation</keyword>
<feature type="repeat" description="WD" evidence="8">
    <location>
        <begin position="490"/>
        <end position="522"/>
    </location>
</feature>
<feature type="repeat" description="WD" evidence="8">
    <location>
        <begin position="626"/>
        <end position="660"/>
    </location>
</feature>
<feature type="region of interest" description="Disordered" evidence="9">
    <location>
        <begin position="1"/>
        <end position="35"/>
    </location>
</feature>
<dbReference type="SUPFAM" id="SSF160897">
    <property type="entry name" value="Taf5 N-terminal domain-like"/>
    <property type="match status" value="1"/>
</dbReference>
<dbReference type="SMART" id="SM00667">
    <property type="entry name" value="LisH"/>
    <property type="match status" value="1"/>
</dbReference>
<dbReference type="Pfam" id="PF04494">
    <property type="entry name" value="TFIID_NTD2"/>
    <property type="match status" value="1"/>
</dbReference>
<dbReference type="Proteomes" id="UP000016933">
    <property type="component" value="Unassembled WGS sequence"/>
</dbReference>
<evidence type="ECO:0000313" key="11">
    <source>
        <dbReference type="EMBL" id="EME40093.1"/>
    </source>
</evidence>
<feature type="repeat" description="WD" evidence="8">
    <location>
        <begin position="450"/>
        <end position="489"/>
    </location>
</feature>
<feature type="repeat" description="WD" evidence="8">
    <location>
        <begin position="532"/>
        <end position="575"/>
    </location>
</feature>
<keyword evidence="12" id="KW-1185">Reference proteome</keyword>
<sequence>MASQPPPPSRTASVGPPSAGGMNAPPAAAPGGQQAQQQNLNQIVLEYLSKKGYNRTEAMLRKESQHTDAHGTPIATNINDMGGKKYGRAYDATQIWVDNVLEIYKTELKRILWPLFVYSFLQCVNEFFSIDASEFFRRFRGAFESEHEDDVRALAGIFEPEHIEQNHIAELYRNNKYRLSLSQMAYSTLMMYLEAKETEGGGIIVGIISAHLDVRVIDRASFGAERSLAKLLAQRDGNLDVPAEDEGIPGHNAGSANPDPKAPAVLSKLSLGFAPPENDLMEDVKAELQNDDNVKPPAPGQNSLLDEYEQTIKREPLEEAPRDLQVLPFPPSTARDVALEVSRVKEQRDRYRILDTRTDGAGPGISVTMFTFHNTFDSVNCIEFSGDNSLVAIGTAESYIRVFSLDNKALTSPIDPPSYQASASRRLVGHSGPVYALSFSPSVALPEPTTNGHTNSFGRPESQPQYMVSCSADSTIRLWSLDTWTNLVVYRSHNMPVWDVRFCPQGHYFVSCSADQTARLWSTPQIAPLRIFAGHDSDVETVAWHPNNAYIFTGAGNGDRTVRMWDVSRGMAVRLFTGHTGHVTALACAPNGQVVASADDRGEIILWDLASGRLTKRMRGHARGGIWSLDWSVESSVLVSAGADGTVRVWDVRTNNKEAQGKVIGEGGAGTKIDGISAGATTKSKSKKDVVVSLDQISAFPTKKSPVYKVRFTHMNLVVAGGAYLP</sequence>
<dbReference type="HOGENOM" id="CLU_005884_0_2_1"/>
<keyword evidence="3 8" id="KW-0853">WD repeat</keyword>
<keyword evidence="7" id="KW-0539">Nucleus</keyword>
<evidence type="ECO:0000259" key="10">
    <source>
        <dbReference type="Pfam" id="PF04494"/>
    </source>
</evidence>
<dbReference type="EMBL" id="KB446544">
    <property type="protein sequence ID" value="EME40093.1"/>
    <property type="molecule type" value="Genomic_DNA"/>
</dbReference>
<dbReference type="SUPFAM" id="SSF50978">
    <property type="entry name" value="WD40 repeat-like"/>
    <property type="match status" value="1"/>
</dbReference>
<dbReference type="Gene3D" id="2.130.10.10">
    <property type="entry name" value="YVTN repeat-like/Quinoprotein amine dehydrogenase"/>
    <property type="match status" value="2"/>
</dbReference>
<dbReference type="PANTHER" id="PTHR19879">
    <property type="entry name" value="TRANSCRIPTION INITIATION FACTOR TFIID"/>
    <property type="match status" value="1"/>
</dbReference>
<dbReference type="Pfam" id="PF08513">
    <property type="entry name" value="LisH"/>
    <property type="match status" value="1"/>
</dbReference>
<evidence type="ECO:0000256" key="8">
    <source>
        <dbReference type="PROSITE-ProRule" id="PRU00221"/>
    </source>
</evidence>
<dbReference type="Gene3D" id="1.25.40.500">
    <property type="entry name" value="TFIID subunit TAF5, NTD2 domain"/>
    <property type="match status" value="1"/>
</dbReference>
<feature type="region of interest" description="Disordered" evidence="9">
    <location>
        <begin position="242"/>
        <end position="262"/>
    </location>
</feature>
<evidence type="ECO:0000313" key="12">
    <source>
        <dbReference type="Proteomes" id="UP000016933"/>
    </source>
</evidence>
<feature type="repeat" description="WD" evidence="8">
    <location>
        <begin position="576"/>
        <end position="617"/>
    </location>
</feature>
<feature type="compositionally biased region" description="Low complexity" evidence="9">
    <location>
        <begin position="15"/>
        <end position="35"/>
    </location>
</feature>
<dbReference type="eggNOG" id="KOG0263">
    <property type="taxonomic scope" value="Eukaryota"/>
</dbReference>
<dbReference type="AlphaFoldDB" id="N1PCB5"/>
<evidence type="ECO:0000256" key="5">
    <source>
        <dbReference type="ARBA" id="ARBA00023015"/>
    </source>
</evidence>
<protein>
    <recommendedName>
        <fullName evidence="10">TFIID subunit TAF5 NTD2 domain-containing protein</fullName>
    </recommendedName>
</protein>
<keyword evidence="4" id="KW-0677">Repeat</keyword>
<dbReference type="OMA" id="HNHPVWD"/>
<dbReference type="PROSITE" id="PS50082">
    <property type="entry name" value="WD_REPEATS_2"/>
    <property type="match status" value="5"/>
</dbReference>
<gene>
    <name evidence="11" type="ORF">DOTSEDRAFT_74821</name>
</gene>
<reference evidence="12" key="1">
    <citation type="journal article" date="2012" name="PLoS Genet.">
        <title>The genomes of the fungal plant pathogens Cladosporium fulvum and Dothistroma septosporum reveal adaptation to different hosts and lifestyles but also signatures of common ancestry.</title>
        <authorList>
            <person name="de Wit P.J.G.M."/>
            <person name="van der Burgt A."/>
            <person name="Oekmen B."/>
            <person name="Stergiopoulos I."/>
            <person name="Abd-Elsalam K.A."/>
            <person name="Aerts A.L."/>
            <person name="Bahkali A.H."/>
            <person name="Beenen H.G."/>
            <person name="Chettri P."/>
            <person name="Cox M.P."/>
            <person name="Datema E."/>
            <person name="de Vries R.P."/>
            <person name="Dhillon B."/>
            <person name="Ganley A.R."/>
            <person name="Griffiths S.A."/>
            <person name="Guo Y."/>
            <person name="Hamelin R.C."/>
            <person name="Henrissat B."/>
            <person name="Kabir M.S."/>
            <person name="Jashni M.K."/>
            <person name="Kema G."/>
            <person name="Klaubauf S."/>
            <person name="Lapidus A."/>
            <person name="Levasseur A."/>
            <person name="Lindquist E."/>
            <person name="Mehrabi R."/>
            <person name="Ohm R.A."/>
            <person name="Owen T.J."/>
            <person name="Salamov A."/>
            <person name="Schwelm A."/>
            <person name="Schijlen E."/>
            <person name="Sun H."/>
            <person name="van den Burg H.A."/>
            <person name="van Ham R.C.H.J."/>
            <person name="Zhang S."/>
            <person name="Goodwin S.B."/>
            <person name="Grigoriev I.V."/>
            <person name="Collemare J."/>
            <person name="Bradshaw R.E."/>
        </authorList>
    </citation>
    <scope>NUCLEOTIDE SEQUENCE [LARGE SCALE GENOMIC DNA]</scope>
    <source>
        <strain evidence="12">NZE10 / CBS 128990</strain>
    </source>
</reference>
<accession>N1PCB5</accession>
<dbReference type="InterPro" id="IPR015943">
    <property type="entry name" value="WD40/YVTN_repeat-like_dom_sf"/>
</dbReference>
<dbReference type="InterPro" id="IPR007582">
    <property type="entry name" value="TFIID_NTD2"/>
</dbReference>
<dbReference type="PROSITE" id="PS50896">
    <property type="entry name" value="LISH"/>
    <property type="match status" value="1"/>
</dbReference>
<dbReference type="PROSITE" id="PS00678">
    <property type="entry name" value="WD_REPEATS_1"/>
    <property type="match status" value="2"/>
</dbReference>
<evidence type="ECO:0000256" key="1">
    <source>
        <dbReference type="ARBA" id="ARBA00004123"/>
    </source>
</evidence>
<dbReference type="GO" id="GO:0016251">
    <property type="term" value="F:RNA polymerase II general transcription initiation factor activity"/>
    <property type="evidence" value="ECO:0007669"/>
    <property type="project" value="TreeGrafter"/>
</dbReference>
<evidence type="ECO:0000256" key="3">
    <source>
        <dbReference type="ARBA" id="ARBA00022574"/>
    </source>
</evidence>
<evidence type="ECO:0000256" key="6">
    <source>
        <dbReference type="ARBA" id="ARBA00023163"/>
    </source>
</evidence>
<dbReference type="GO" id="GO:0006367">
    <property type="term" value="P:transcription initiation at RNA polymerase II promoter"/>
    <property type="evidence" value="ECO:0007669"/>
    <property type="project" value="TreeGrafter"/>
</dbReference>
<proteinExistence type="inferred from homology"/>
<comment type="similarity">
    <text evidence="2">Belongs to the WD repeat TAF5 family.</text>
</comment>
<evidence type="ECO:0000256" key="7">
    <source>
        <dbReference type="ARBA" id="ARBA00023242"/>
    </source>
</evidence>
<dbReference type="STRING" id="675120.N1PCB5"/>
<dbReference type="InterPro" id="IPR020472">
    <property type="entry name" value="WD40_PAC1"/>
</dbReference>
<dbReference type="InterPro" id="IPR036322">
    <property type="entry name" value="WD40_repeat_dom_sf"/>
</dbReference>
<dbReference type="PRINTS" id="PR00320">
    <property type="entry name" value="GPROTEINBRPT"/>
</dbReference>
<dbReference type="CDD" id="cd00200">
    <property type="entry name" value="WD40"/>
    <property type="match status" value="1"/>
</dbReference>